<reference evidence="1 2" key="1">
    <citation type="submission" date="2021-06" db="EMBL/GenBank/DDBJ databases">
        <authorList>
            <person name="Kallberg Y."/>
            <person name="Tangrot J."/>
            <person name="Rosling A."/>
        </authorList>
    </citation>
    <scope>NUCLEOTIDE SEQUENCE [LARGE SCALE GENOMIC DNA]</scope>
    <source>
        <strain evidence="1 2">120-4 pot B 10/14</strain>
    </source>
</reference>
<evidence type="ECO:0000313" key="1">
    <source>
        <dbReference type="EMBL" id="CAG8705416.1"/>
    </source>
</evidence>
<protein>
    <submittedName>
        <fullName evidence="1">18865_t:CDS:1</fullName>
    </submittedName>
</protein>
<proteinExistence type="predicted"/>
<organism evidence="1 2">
    <name type="scientific">Gigaspora margarita</name>
    <dbReference type="NCBI Taxonomy" id="4874"/>
    <lineage>
        <taxon>Eukaryota</taxon>
        <taxon>Fungi</taxon>
        <taxon>Fungi incertae sedis</taxon>
        <taxon>Mucoromycota</taxon>
        <taxon>Glomeromycotina</taxon>
        <taxon>Glomeromycetes</taxon>
        <taxon>Diversisporales</taxon>
        <taxon>Gigasporaceae</taxon>
        <taxon>Gigaspora</taxon>
    </lineage>
</organism>
<gene>
    <name evidence="1" type="ORF">GMARGA_LOCUS12404</name>
</gene>
<sequence>IQDNLKEFLTKFYDLWLIELKKITLYNDIIADMKNVCVRFKNNLLDLDKVDDKLIGFVKNKIEKNYKQIVAKFQDMHDCGYRNEFENLQQLLTQYNQKTNLITKSLDYPELLYNLDLESKKLIDHFIEDWNKDKKQIGNSYHDNVTKVDTFINNKLLNNKSEFAALDVLITTIKTEIQKKFETIKTDWEPKTEEYKTNKKCSEHLKKANKLFTTIENDFTLKFFDRALKLQTLEGDLNNIIDEMEDIIKIKEEVKEEY</sequence>
<dbReference type="EMBL" id="CAJVQB010007560">
    <property type="protein sequence ID" value="CAG8705416.1"/>
    <property type="molecule type" value="Genomic_DNA"/>
</dbReference>
<dbReference type="Proteomes" id="UP000789901">
    <property type="component" value="Unassembled WGS sequence"/>
</dbReference>
<accession>A0ABN7UZ29</accession>
<name>A0ABN7UZ29_GIGMA</name>
<keyword evidence="2" id="KW-1185">Reference proteome</keyword>
<evidence type="ECO:0000313" key="2">
    <source>
        <dbReference type="Proteomes" id="UP000789901"/>
    </source>
</evidence>
<comment type="caution">
    <text evidence="1">The sequence shown here is derived from an EMBL/GenBank/DDBJ whole genome shotgun (WGS) entry which is preliminary data.</text>
</comment>
<feature type="non-terminal residue" evidence="1">
    <location>
        <position position="1"/>
    </location>
</feature>